<comment type="caution">
    <text evidence="1">The sequence shown here is derived from an EMBL/GenBank/DDBJ whole genome shotgun (WGS) entry which is preliminary data.</text>
</comment>
<accession>A0ABN7V8G9</accession>
<proteinExistence type="predicted"/>
<dbReference type="PANTHER" id="PTHR46954:SF1">
    <property type="entry name" value="C2H2-TYPE DOMAIN-CONTAINING PROTEIN"/>
    <property type="match status" value="1"/>
</dbReference>
<organism evidence="1 2">
    <name type="scientific">Gigaspora margarita</name>
    <dbReference type="NCBI Taxonomy" id="4874"/>
    <lineage>
        <taxon>Eukaryota</taxon>
        <taxon>Fungi</taxon>
        <taxon>Fungi incertae sedis</taxon>
        <taxon>Mucoromycota</taxon>
        <taxon>Glomeromycotina</taxon>
        <taxon>Glomeromycetes</taxon>
        <taxon>Diversisporales</taxon>
        <taxon>Gigasporaceae</taxon>
        <taxon>Gigaspora</taxon>
    </lineage>
</organism>
<name>A0ABN7V8G9_GIGMA</name>
<keyword evidence="2" id="KW-1185">Reference proteome</keyword>
<reference evidence="1 2" key="1">
    <citation type="submission" date="2021-06" db="EMBL/GenBank/DDBJ databases">
        <authorList>
            <person name="Kallberg Y."/>
            <person name="Tangrot J."/>
            <person name="Rosling A."/>
        </authorList>
    </citation>
    <scope>NUCLEOTIDE SEQUENCE [LARGE SCALE GENOMIC DNA]</scope>
    <source>
        <strain evidence="1 2">120-4 pot B 10/14</strain>
    </source>
</reference>
<dbReference type="EMBL" id="CAJVQB010010927">
    <property type="protein sequence ID" value="CAG8743915.1"/>
    <property type="molecule type" value="Genomic_DNA"/>
</dbReference>
<evidence type="ECO:0000313" key="1">
    <source>
        <dbReference type="EMBL" id="CAG8743915.1"/>
    </source>
</evidence>
<dbReference type="PANTHER" id="PTHR46954">
    <property type="entry name" value="C2H2-TYPE DOMAIN-CONTAINING PROTEIN"/>
    <property type="match status" value="1"/>
</dbReference>
<gene>
    <name evidence="1" type="ORF">GMARGA_LOCUS15668</name>
</gene>
<dbReference type="Proteomes" id="UP000789901">
    <property type="component" value="Unassembled WGS sequence"/>
</dbReference>
<protein>
    <submittedName>
        <fullName evidence="1">35696_t:CDS:1</fullName>
    </submittedName>
</protein>
<sequence length="228" mass="26598">MQTILEPVLVPDHDFPIRFLQKLILSVYLLINSKETNELLCNDEIKPLWVLLVDSGPNENLQHFKNIVQYSYNPVEKSISSLFKKVAGITLPIDHFGNHLDSQRNVQNYELGLQNFHYTKQALADFENDDENNDDLFVSWSWIENYCNMYQYSLDIQKYNNLSYCSPKRADEAAALLSASNGFLPPLIKGKNGYYLNTIHTLEYFDSIKIPSYDTYFPSFFLENYVRH</sequence>
<evidence type="ECO:0000313" key="2">
    <source>
        <dbReference type="Proteomes" id="UP000789901"/>
    </source>
</evidence>